<feature type="transmembrane region" description="Helical" evidence="1">
    <location>
        <begin position="71"/>
        <end position="95"/>
    </location>
</feature>
<evidence type="ECO:0000256" key="1">
    <source>
        <dbReference type="SAM" id="Phobius"/>
    </source>
</evidence>
<keyword evidence="1" id="KW-1133">Transmembrane helix</keyword>
<organism evidence="2 3">
    <name type="scientific">Cirrhinus molitorella</name>
    <name type="common">mud carp</name>
    <dbReference type="NCBI Taxonomy" id="172907"/>
    <lineage>
        <taxon>Eukaryota</taxon>
        <taxon>Metazoa</taxon>
        <taxon>Chordata</taxon>
        <taxon>Craniata</taxon>
        <taxon>Vertebrata</taxon>
        <taxon>Euteleostomi</taxon>
        <taxon>Actinopterygii</taxon>
        <taxon>Neopterygii</taxon>
        <taxon>Teleostei</taxon>
        <taxon>Ostariophysi</taxon>
        <taxon>Cypriniformes</taxon>
        <taxon>Cyprinidae</taxon>
        <taxon>Labeoninae</taxon>
        <taxon>Labeonini</taxon>
        <taxon>Cirrhinus</taxon>
    </lineage>
</organism>
<proteinExistence type="predicted"/>
<protein>
    <submittedName>
        <fullName evidence="2">Uncharacterized protein</fullName>
    </submittedName>
</protein>
<evidence type="ECO:0000313" key="2">
    <source>
        <dbReference type="EMBL" id="KAL1279437.1"/>
    </source>
</evidence>
<name>A0ABR3NQX4_9TELE</name>
<sequence length="100" mass="11529">CHRHHHHSHQPRQLMKVLLRQKKYTQDKTTTAVNPVHITDSQDHETTKSSETKDMFTDPGETEVSWIAGSLFRVIVIIVEFAVFVAPTVILLQIICERRA</sequence>
<comment type="caution">
    <text evidence="2">The sequence shown here is derived from an EMBL/GenBank/DDBJ whole genome shotgun (WGS) entry which is preliminary data.</text>
</comment>
<feature type="non-terminal residue" evidence="2">
    <location>
        <position position="100"/>
    </location>
</feature>
<gene>
    <name evidence="2" type="ORF">QQF64_026110</name>
</gene>
<feature type="non-terminal residue" evidence="2">
    <location>
        <position position="1"/>
    </location>
</feature>
<reference evidence="2 3" key="1">
    <citation type="submission" date="2023-09" db="EMBL/GenBank/DDBJ databases">
        <authorList>
            <person name="Wang M."/>
        </authorList>
    </citation>
    <scope>NUCLEOTIDE SEQUENCE [LARGE SCALE GENOMIC DNA]</scope>
    <source>
        <strain evidence="2">GT-2023</strain>
        <tissue evidence="2">Liver</tissue>
    </source>
</reference>
<keyword evidence="1" id="KW-0472">Membrane</keyword>
<evidence type="ECO:0000313" key="3">
    <source>
        <dbReference type="Proteomes" id="UP001558613"/>
    </source>
</evidence>
<accession>A0ABR3NQX4</accession>
<dbReference type="Proteomes" id="UP001558613">
    <property type="component" value="Unassembled WGS sequence"/>
</dbReference>
<keyword evidence="3" id="KW-1185">Reference proteome</keyword>
<keyword evidence="1" id="KW-0812">Transmembrane</keyword>
<dbReference type="EMBL" id="JAYMGO010000003">
    <property type="protein sequence ID" value="KAL1279437.1"/>
    <property type="molecule type" value="Genomic_DNA"/>
</dbReference>